<dbReference type="InterPro" id="IPR003582">
    <property type="entry name" value="ShKT_dom"/>
</dbReference>
<feature type="domain" description="ShKT" evidence="2">
    <location>
        <begin position="23"/>
        <end position="57"/>
    </location>
</feature>
<comment type="caution">
    <text evidence="3">The sequence shown here is derived from an EMBL/GenBank/DDBJ whole genome shotgun (WGS) entry which is preliminary data.</text>
</comment>
<protein>
    <recommendedName>
        <fullName evidence="2">ShKT domain-containing protein</fullName>
    </recommendedName>
</protein>
<dbReference type="Pfam" id="PF01549">
    <property type="entry name" value="ShK"/>
    <property type="match status" value="1"/>
</dbReference>
<dbReference type="AlphaFoldDB" id="A0ABD2KQS5"/>
<keyword evidence="1" id="KW-1015">Disulfide bond</keyword>
<dbReference type="PROSITE" id="PS51670">
    <property type="entry name" value="SHKT"/>
    <property type="match status" value="1"/>
</dbReference>
<evidence type="ECO:0000313" key="3">
    <source>
        <dbReference type="EMBL" id="KAL3105284.1"/>
    </source>
</evidence>
<reference evidence="3 4" key="1">
    <citation type="submission" date="2024-10" db="EMBL/GenBank/DDBJ databases">
        <authorList>
            <person name="Kim D."/>
        </authorList>
    </citation>
    <scope>NUCLEOTIDE SEQUENCE [LARGE SCALE GENOMIC DNA]</scope>
    <source>
        <strain evidence="3">BH-2024</strain>
    </source>
</reference>
<dbReference type="SMART" id="SM00254">
    <property type="entry name" value="ShKT"/>
    <property type="match status" value="1"/>
</dbReference>
<evidence type="ECO:0000256" key="1">
    <source>
        <dbReference type="PROSITE-ProRule" id="PRU01005"/>
    </source>
</evidence>
<feature type="disulfide bond" evidence="1">
    <location>
        <begin position="23"/>
        <end position="57"/>
    </location>
</feature>
<gene>
    <name evidence="3" type="ORF">niasHT_029743</name>
</gene>
<accession>A0ABD2KQS5</accession>
<dbReference type="Proteomes" id="UP001620626">
    <property type="component" value="Unassembled WGS sequence"/>
</dbReference>
<evidence type="ECO:0000313" key="4">
    <source>
        <dbReference type="Proteomes" id="UP001620626"/>
    </source>
</evidence>
<proteinExistence type="predicted"/>
<dbReference type="EMBL" id="JBICBT010000689">
    <property type="protein sequence ID" value="KAL3105284.1"/>
    <property type="molecule type" value="Genomic_DNA"/>
</dbReference>
<name>A0ABD2KQS5_9BILA</name>
<evidence type="ECO:0000259" key="2">
    <source>
        <dbReference type="PROSITE" id="PS51670"/>
    </source>
</evidence>
<organism evidence="3 4">
    <name type="scientific">Heterodera trifolii</name>
    <dbReference type="NCBI Taxonomy" id="157864"/>
    <lineage>
        <taxon>Eukaryota</taxon>
        <taxon>Metazoa</taxon>
        <taxon>Ecdysozoa</taxon>
        <taxon>Nematoda</taxon>
        <taxon>Chromadorea</taxon>
        <taxon>Rhabditida</taxon>
        <taxon>Tylenchina</taxon>
        <taxon>Tylenchomorpha</taxon>
        <taxon>Tylenchoidea</taxon>
        <taxon>Heteroderidae</taxon>
        <taxon>Heteroderinae</taxon>
        <taxon>Heterodera</taxon>
    </lineage>
</organism>
<sequence length="168" mass="19199">MKENCFACGTDECPIDCEDKYKCKDRSELCKQMEHQCENFFFRKCMRCACPKTCGVCGSDNYDSPRQMITNSSTSTQTPTTTTTITDLPTPIYTTQEFVFSTEPSTPFLMDLENSSILSTSPTTEMFNATIEVISDEEFKNPAKMKCKSCDAKRKKLAEIYEKYYPKE</sequence>
<comment type="caution">
    <text evidence="1">Lacks conserved residue(s) required for the propagation of feature annotation.</text>
</comment>
<keyword evidence="4" id="KW-1185">Reference proteome</keyword>